<proteinExistence type="predicted"/>
<accession>A0AAE2W118</accession>
<evidence type="ECO:0000313" key="3">
    <source>
        <dbReference type="EMBL" id="MBM1715555.1"/>
    </source>
</evidence>
<protein>
    <submittedName>
        <fullName evidence="3">Uncharacterized protein</fullName>
    </submittedName>
</protein>
<reference evidence="3 4" key="1">
    <citation type="submission" date="2021-01" db="EMBL/GenBank/DDBJ databases">
        <title>Diatom-associated Roseobacters Show Island Model of Population Structure.</title>
        <authorList>
            <person name="Qu L."/>
            <person name="Feng X."/>
            <person name="Chen Y."/>
            <person name="Li L."/>
            <person name="Wang X."/>
            <person name="Hu Z."/>
            <person name="Wang H."/>
            <person name="Luo H."/>
        </authorList>
    </citation>
    <scope>NUCLEOTIDE SEQUENCE [LARGE SCALE GENOMIC DNA]</scope>
    <source>
        <strain evidence="3 4">TR60-84</strain>
    </source>
</reference>
<feature type="compositionally biased region" description="Low complexity" evidence="1">
    <location>
        <begin position="422"/>
        <end position="462"/>
    </location>
</feature>
<feature type="region of interest" description="Disordered" evidence="1">
    <location>
        <begin position="422"/>
        <end position="473"/>
    </location>
</feature>
<feature type="chain" id="PRO_5042240595" evidence="2">
    <location>
        <begin position="32"/>
        <end position="473"/>
    </location>
</feature>
<dbReference type="EMBL" id="JAFBRM010000007">
    <property type="protein sequence ID" value="MBM1715555.1"/>
    <property type="molecule type" value="Genomic_DNA"/>
</dbReference>
<organism evidence="3 4">
    <name type="scientific">Sulfitobacter geojensis</name>
    <dbReference type="NCBI Taxonomy" id="1342299"/>
    <lineage>
        <taxon>Bacteria</taxon>
        <taxon>Pseudomonadati</taxon>
        <taxon>Pseudomonadota</taxon>
        <taxon>Alphaproteobacteria</taxon>
        <taxon>Rhodobacterales</taxon>
        <taxon>Roseobacteraceae</taxon>
        <taxon>Sulfitobacter</taxon>
    </lineage>
</organism>
<keyword evidence="4" id="KW-1185">Reference proteome</keyword>
<dbReference type="RefSeq" id="WP_203243327.1">
    <property type="nucleotide sequence ID" value="NZ_JAFBRH010000007.1"/>
</dbReference>
<sequence length="473" mass="48401">MIPFGQSRRLRNWATSLGCAAGLMLSTAAMAQDWQGVVIGQSGPAVPSAFSDAFHAAAALRSGGLDVVQMLRDQPRDAAIAALDVLNGNESAVIYLTGPLTQDGAGILLEGGPLRFDDVVSRLAAAGLSKVALLVEACPAQDVDLVLPLPQPGMEMLSAVSAAAGADCPATGARLTDLLRSEIQTDTGLGSLLAGVTVTSTLQDDLVLRAAPAPAAPVVSLISNDVLSNSVVSLTPVSAPAANVALMPVALQTATPSPDAGEVVIFAPTPQAQQAALPRAAGLPEPSIIVGIIEDLTLASFSPAEPLGEVTSNEISYDNLEARRALRAQDAALFGTLVASGAFDPPAPLLAAALQTELARMGCYSAGIDGQWGPGSRRSVGRYFDEIEGVEAVSLDPTIDLFRQIVMQDDIICPKPVAAAAQPRAASSGSSRTTSRTAAKPRATTTRRAAPKPAAKAAPKRTISGSRLGGVFR</sequence>
<gene>
    <name evidence="3" type="ORF">JQV55_18445</name>
</gene>
<dbReference type="AlphaFoldDB" id="A0AAE2W118"/>
<evidence type="ECO:0000313" key="4">
    <source>
        <dbReference type="Proteomes" id="UP000732193"/>
    </source>
</evidence>
<keyword evidence="2" id="KW-0732">Signal</keyword>
<evidence type="ECO:0000256" key="1">
    <source>
        <dbReference type="SAM" id="MobiDB-lite"/>
    </source>
</evidence>
<comment type="caution">
    <text evidence="3">The sequence shown here is derived from an EMBL/GenBank/DDBJ whole genome shotgun (WGS) entry which is preliminary data.</text>
</comment>
<name>A0AAE2W118_9RHOB</name>
<dbReference type="Proteomes" id="UP000732193">
    <property type="component" value="Unassembled WGS sequence"/>
</dbReference>
<feature type="signal peptide" evidence="2">
    <location>
        <begin position="1"/>
        <end position="31"/>
    </location>
</feature>
<evidence type="ECO:0000256" key="2">
    <source>
        <dbReference type="SAM" id="SignalP"/>
    </source>
</evidence>